<name>A0ABN3D2B9_9ACTN</name>
<evidence type="ECO:0000256" key="4">
    <source>
        <dbReference type="ARBA" id="ARBA00023136"/>
    </source>
</evidence>
<dbReference type="PANTHER" id="PTHR12704:SF2">
    <property type="entry name" value="GOLGI PHOSPHOPROTEIN 3 HOMOLOG SAURON"/>
    <property type="match status" value="1"/>
</dbReference>
<evidence type="ECO:0000256" key="3">
    <source>
        <dbReference type="ARBA" id="ARBA00023121"/>
    </source>
</evidence>
<accession>A0ABN3D2B9</accession>
<comment type="subcellular location">
    <subcellularLocation>
        <location evidence="1">Golgi apparatus membrane</location>
        <topology evidence="1">Peripheral membrane protein</topology>
        <orientation evidence="1">Cytoplasmic side</orientation>
    </subcellularLocation>
</comment>
<dbReference type="EMBL" id="BAAAQX010000057">
    <property type="protein sequence ID" value="GAA2215943.1"/>
    <property type="molecule type" value="Genomic_DNA"/>
</dbReference>
<evidence type="ECO:0000256" key="2">
    <source>
        <dbReference type="ARBA" id="ARBA00023034"/>
    </source>
</evidence>
<dbReference type="InterPro" id="IPR008628">
    <property type="entry name" value="GPP34-like"/>
</dbReference>
<keyword evidence="3" id="KW-0446">Lipid-binding</keyword>
<evidence type="ECO:0000256" key="1">
    <source>
        <dbReference type="ARBA" id="ARBA00004255"/>
    </source>
</evidence>
<dbReference type="Pfam" id="PF05719">
    <property type="entry name" value="GPP34"/>
    <property type="match status" value="1"/>
</dbReference>
<dbReference type="Proteomes" id="UP001499843">
    <property type="component" value="Unassembled WGS sequence"/>
</dbReference>
<evidence type="ECO:0000313" key="6">
    <source>
        <dbReference type="Proteomes" id="UP001499843"/>
    </source>
</evidence>
<keyword evidence="6" id="KW-1185">Reference proteome</keyword>
<evidence type="ECO:0008006" key="7">
    <source>
        <dbReference type="Google" id="ProtNLM"/>
    </source>
</evidence>
<evidence type="ECO:0000313" key="5">
    <source>
        <dbReference type="EMBL" id="GAA2215943.1"/>
    </source>
</evidence>
<organism evidence="5 6">
    <name type="scientific">Nonomuraea monospora</name>
    <dbReference type="NCBI Taxonomy" id="568818"/>
    <lineage>
        <taxon>Bacteria</taxon>
        <taxon>Bacillati</taxon>
        <taxon>Actinomycetota</taxon>
        <taxon>Actinomycetes</taxon>
        <taxon>Streptosporangiales</taxon>
        <taxon>Streptosporangiaceae</taxon>
        <taxon>Nonomuraea</taxon>
    </lineage>
</organism>
<dbReference type="RefSeq" id="WP_344495085.1">
    <property type="nucleotide sequence ID" value="NZ_BAAAQX010000057.1"/>
</dbReference>
<gene>
    <name evidence="5" type="ORF">GCM10009850_114110</name>
</gene>
<sequence length="221" mass="24531">MDITIAEELLLLSHDEETGRPNISEAAVDVTLTAAVLAELTLAGRFRYAEGHLEVLDLTPTGDDEFDKVLRDIAGSKPREVRWWLDRLTNPTRRWNLLKRLAERGVLSEEHGRVLGLFRTTKYPERDPGVEREVRRRVRDVLDGAEPDERMGVLVALVGACGLGEKLFPDARRERIAEITEGQWAGPAVSEAIVQVMHAIRTAVRVSTGMAMGNIIAASDS</sequence>
<keyword evidence="4" id="KW-0472">Membrane</keyword>
<proteinExistence type="predicted"/>
<dbReference type="PANTHER" id="PTHR12704">
    <property type="entry name" value="TRANS-GOLGI PROTEIN GMX33"/>
    <property type="match status" value="1"/>
</dbReference>
<reference evidence="5 6" key="1">
    <citation type="journal article" date="2019" name="Int. J. Syst. Evol. Microbiol.">
        <title>The Global Catalogue of Microorganisms (GCM) 10K type strain sequencing project: providing services to taxonomists for standard genome sequencing and annotation.</title>
        <authorList>
            <consortium name="The Broad Institute Genomics Platform"/>
            <consortium name="The Broad Institute Genome Sequencing Center for Infectious Disease"/>
            <person name="Wu L."/>
            <person name="Ma J."/>
        </authorList>
    </citation>
    <scope>NUCLEOTIDE SEQUENCE [LARGE SCALE GENOMIC DNA]</scope>
    <source>
        <strain evidence="5 6">JCM 16114</strain>
    </source>
</reference>
<protein>
    <recommendedName>
        <fullName evidence="7">GPP34 family phosphoprotein</fullName>
    </recommendedName>
</protein>
<keyword evidence="2" id="KW-0333">Golgi apparatus</keyword>
<dbReference type="Gene3D" id="1.10.3630.10">
    <property type="entry name" value="yeast vps74-n-term truncation variant domain like"/>
    <property type="match status" value="1"/>
</dbReference>
<dbReference type="InterPro" id="IPR038261">
    <property type="entry name" value="GPP34-like_sf"/>
</dbReference>
<comment type="caution">
    <text evidence="5">The sequence shown here is derived from an EMBL/GenBank/DDBJ whole genome shotgun (WGS) entry which is preliminary data.</text>
</comment>